<reference evidence="3" key="1">
    <citation type="journal article" date="2019" name="Int. J. Syst. Evol. Microbiol.">
        <title>The Global Catalogue of Microorganisms (GCM) 10K type strain sequencing project: providing services to taxonomists for standard genome sequencing and annotation.</title>
        <authorList>
            <consortium name="The Broad Institute Genomics Platform"/>
            <consortium name="The Broad Institute Genome Sequencing Center for Infectious Disease"/>
            <person name="Wu L."/>
            <person name="Ma J."/>
        </authorList>
    </citation>
    <scope>NUCLEOTIDE SEQUENCE [LARGE SCALE GENOMIC DNA]</scope>
    <source>
        <strain evidence="3">JCM 7356</strain>
    </source>
</reference>
<evidence type="ECO:0008006" key="4">
    <source>
        <dbReference type="Google" id="ProtNLM"/>
    </source>
</evidence>
<sequence>MVVPRPPWYPSQADALLACDFFETVTLSGARLHVLAVIEHTSRRIRILGATDRRPAGRGRLQRSRTERGVAPLASQPEHVAGRRARVCDGGVSRQAAPRAGHEET</sequence>
<evidence type="ECO:0000313" key="3">
    <source>
        <dbReference type="Proteomes" id="UP001500305"/>
    </source>
</evidence>
<protein>
    <recommendedName>
        <fullName evidence="4">Transposase</fullName>
    </recommendedName>
</protein>
<proteinExistence type="predicted"/>
<gene>
    <name evidence="2" type="ORF">GCM10010430_66200</name>
</gene>
<evidence type="ECO:0000313" key="2">
    <source>
        <dbReference type="EMBL" id="GAA2271092.1"/>
    </source>
</evidence>
<organism evidence="2 3">
    <name type="scientific">Kitasatospora cystarginea</name>
    <dbReference type="NCBI Taxonomy" id="58350"/>
    <lineage>
        <taxon>Bacteria</taxon>
        <taxon>Bacillati</taxon>
        <taxon>Actinomycetota</taxon>
        <taxon>Actinomycetes</taxon>
        <taxon>Kitasatosporales</taxon>
        <taxon>Streptomycetaceae</taxon>
        <taxon>Kitasatospora</taxon>
    </lineage>
</organism>
<dbReference type="EMBL" id="BAAATR010000042">
    <property type="protein sequence ID" value="GAA2271092.1"/>
    <property type="molecule type" value="Genomic_DNA"/>
</dbReference>
<feature type="region of interest" description="Disordered" evidence="1">
    <location>
        <begin position="55"/>
        <end position="105"/>
    </location>
</feature>
<dbReference type="Proteomes" id="UP001500305">
    <property type="component" value="Unassembled WGS sequence"/>
</dbReference>
<name>A0ABP5RQH8_9ACTN</name>
<comment type="caution">
    <text evidence="2">The sequence shown here is derived from an EMBL/GenBank/DDBJ whole genome shotgun (WGS) entry which is preliminary data.</text>
</comment>
<evidence type="ECO:0000256" key="1">
    <source>
        <dbReference type="SAM" id="MobiDB-lite"/>
    </source>
</evidence>
<keyword evidence="3" id="KW-1185">Reference proteome</keyword>
<accession>A0ABP5RQH8</accession>